<name>A0A1G6L6H5_9BACL</name>
<dbReference type="EMBL" id="FMZA01000007">
    <property type="protein sequence ID" value="SDC38844.1"/>
    <property type="molecule type" value="Genomic_DNA"/>
</dbReference>
<reference evidence="1 2" key="1">
    <citation type="submission" date="2016-10" db="EMBL/GenBank/DDBJ databases">
        <authorList>
            <person name="de Groot N.N."/>
        </authorList>
    </citation>
    <scope>NUCLEOTIDE SEQUENCE [LARGE SCALE GENOMIC DNA]</scope>
    <source>
        <strain evidence="1 2">DSM 45514</strain>
    </source>
</reference>
<dbReference type="OrthoDB" id="1683552at2"/>
<sequence length="89" mass="10214">MILETNSATGCPVCNGFDVLEVACPHCGEWMEDRGRYFDMLADYSPYRPIDDMKKTDGWTDRPTYQCPHNLFCVNCGFYDMTMVAEIPI</sequence>
<accession>A0A1G6L6H5</accession>
<evidence type="ECO:0000313" key="1">
    <source>
        <dbReference type="EMBL" id="SDC38844.1"/>
    </source>
</evidence>
<evidence type="ECO:0000313" key="2">
    <source>
        <dbReference type="Proteomes" id="UP000199387"/>
    </source>
</evidence>
<dbReference type="AlphaFoldDB" id="A0A1G6L6H5"/>
<dbReference type="STRING" id="1236220.SAMN04488112_10773"/>
<keyword evidence="2" id="KW-1185">Reference proteome</keyword>
<dbReference type="Proteomes" id="UP000199387">
    <property type="component" value="Unassembled WGS sequence"/>
</dbReference>
<proteinExistence type="predicted"/>
<protein>
    <submittedName>
        <fullName evidence="1">Uncharacterized protein</fullName>
    </submittedName>
</protein>
<gene>
    <name evidence="1" type="ORF">SAMN04488112_10773</name>
</gene>
<organism evidence="1 2">
    <name type="scientific">Melghirimyces thermohalophilus</name>
    <dbReference type="NCBI Taxonomy" id="1236220"/>
    <lineage>
        <taxon>Bacteria</taxon>
        <taxon>Bacillati</taxon>
        <taxon>Bacillota</taxon>
        <taxon>Bacilli</taxon>
        <taxon>Bacillales</taxon>
        <taxon>Thermoactinomycetaceae</taxon>
        <taxon>Melghirimyces</taxon>
    </lineage>
</organism>